<evidence type="ECO:0000313" key="2">
    <source>
        <dbReference type="WBParaSite" id="Minc3s01339g22912"/>
    </source>
</evidence>
<dbReference type="SUPFAM" id="SSF48371">
    <property type="entry name" value="ARM repeat"/>
    <property type="match status" value="1"/>
</dbReference>
<protein>
    <submittedName>
        <fullName evidence="2">Uncharacterized protein</fullName>
    </submittedName>
</protein>
<sequence length="112" mass="12259">MSSPSSSSSSHPRTFIYSLLPSAANALFQKVSVISLEILSGLCFCAEFGHRAVLKALTQVKLLRGERTRFQRLIDDLFKEHGNTPRDTARVRLALMSLINALLKGGAAEVTK</sequence>
<keyword evidence="1" id="KW-1185">Reference proteome</keyword>
<dbReference type="Gene3D" id="1.25.10.10">
    <property type="entry name" value="Leucine-rich Repeat Variant"/>
    <property type="match status" value="1"/>
</dbReference>
<name>A0A914M637_MELIC</name>
<organism evidence="1 2">
    <name type="scientific">Meloidogyne incognita</name>
    <name type="common">Southern root-knot nematode worm</name>
    <name type="synonym">Oxyuris incognita</name>
    <dbReference type="NCBI Taxonomy" id="6306"/>
    <lineage>
        <taxon>Eukaryota</taxon>
        <taxon>Metazoa</taxon>
        <taxon>Ecdysozoa</taxon>
        <taxon>Nematoda</taxon>
        <taxon>Chromadorea</taxon>
        <taxon>Rhabditida</taxon>
        <taxon>Tylenchina</taxon>
        <taxon>Tylenchomorpha</taxon>
        <taxon>Tylenchoidea</taxon>
        <taxon>Meloidogynidae</taxon>
        <taxon>Meloidogyninae</taxon>
        <taxon>Meloidogyne</taxon>
        <taxon>Meloidogyne incognita group</taxon>
    </lineage>
</organism>
<dbReference type="InterPro" id="IPR011989">
    <property type="entry name" value="ARM-like"/>
</dbReference>
<proteinExistence type="predicted"/>
<dbReference type="InterPro" id="IPR016024">
    <property type="entry name" value="ARM-type_fold"/>
</dbReference>
<accession>A0A914M637</accession>
<dbReference type="AlphaFoldDB" id="A0A914M637"/>
<dbReference type="Proteomes" id="UP000887563">
    <property type="component" value="Unplaced"/>
</dbReference>
<dbReference type="WBParaSite" id="Minc3s01339g22912">
    <property type="protein sequence ID" value="Minc3s01339g22912"/>
    <property type="gene ID" value="Minc3s01339g22912"/>
</dbReference>
<reference evidence="2" key="1">
    <citation type="submission" date="2022-11" db="UniProtKB">
        <authorList>
            <consortium name="WormBaseParasite"/>
        </authorList>
    </citation>
    <scope>IDENTIFICATION</scope>
</reference>
<evidence type="ECO:0000313" key="1">
    <source>
        <dbReference type="Proteomes" id="UP000887563"/>
    </source>
</evidence>